<reference evidence="7 8" key="1">
    <citation type="submission" date="2021-05" db="EMBL/GenBank/DDBJ databases">
        <title>Draft Whole Genome Sequencing Of Biosensor Chromobacterium violaceum Strain CV026 Reveals A Regulatory RNA In Chromobacterium violaceum Phenotype Regulatory Network.</title>
        <authorList>
            <person name="Hong K.W."/>
            <person name="Chan K.G."/>
            <person name="Chang C.-Y."/>
        </authorList>
    </citation>
    <scope>NUCLEOTIDE SEQUENCE [LARGE SCALE GENOMIC DNA]</scope>
    <source>
        <strain evidence="7 8">ATCC 31532</strain>
    </source>
</reference>
<keyword evidence="3 5" id="KW-1133">Transmembrane helix</keyword>
<dbReference type="InterPro" id="IPR000620">
    <property type="entry name" value="EamA_dom"/>
</dbReference>
<keyword evidence="8" id="KW-1185">Reference proteome</keyword>
<dbReference type="Pfam" id="PF00892">
    <property type="entry name" value="EamA"/>
    <property type="match status" value="1"/>
</dbReference>
<evidence type="ECO:0000256" key="1">
    <source>
        <dbReference type="ARBA" id="ARBA00004141"/>
    </source>
</evidence>
<evidence type="ECO:0000256" key="5">
    <source>
        <dbReference type="SAM" id="Phobius"/>
    </source>
</evidence>
<feature type="transmembrane region" description="Helical" evidence="5">
    <location>
        <begin position="274"/>
        <end position="291"/>
    </location>
</feature>
<feature type="transmembrane region" description="Helical" evidence="5">
    <location>
        <begin position="133"/>
        <end position="151"/>
    </location>
</feature>
<protein>
    <submittedName>
        <fullName evidence="7">DMT family transporter</fullName>
    </submittedName>
</protein>
<feature type="transmembrane region" description="Helical" evidence="5">
    <location>
        <begin position="50"/>
        <end position="68"/>
    </location>
</feature>
<evidence type="ECO:0000259" key="6">
    <source>
        <dbReference type="Pfam" id="PF00892"/>
    </source>
</evidence>
<accession>A0ABS7FC57</accession>
<dbReference type="PANTHER" id="PTHR22911">
    <property type="entry name" value="ACYL-MALONYL CONDENSING ENZYME-RELATED"/>
    <property type="match status" value="1"/>
</dbReference>
<keyword evidence="2 5" id="KW-0812">Transmembrane</keyword>
<dbReference type="EMBL" id="JAHDTB010000002">
    <property type="protein sequence ID" value="MBW8286899.1"/>
    <property type="molecule type" value="Genomic_DNA"/>
</dbReference>
<evidence type="ECO:0000256" key="4">
    <source>
        <dbReference type="ARBA" id="ARBA00023136"/>
    </source>
</evidence>
<feature type="transmembrane region" description="Helical" evidence="5">
    <location>
        <begin position="21"/>
        <end position="38"/>
    </location>
</feature>
<organism evidence="7 8">
    <name type="scientific">Chromobacterium subtsugae</name>
    <dbReference type="NCBI Taxonomy" id="251747"/>
    <lineage>
        <taxon>Bacteria</taxon>
        <taxon>Pseudomonadati</taxon>
        <taxon>Pseudomonadota</taxon>
        <taxon>Betaproteobacteria</taxon>
        <taxon>Neisseriales</taxon>
        <taxon>Chromobacteriaceae</taxon>
        <taxon>Chromobacterium</taxon>
    </lineage>
</organism>
<sequence>MGSKGKDVVAQGRQGGFRLGSGWMVVAAALFALMGLFVKLGAQQFSSTELVFWRTLIGVVALGGAALWRRERFATPLLRYHLQRGVIGYSSLLMSFYAIAHLPLATASTLTYTSPMFLALLSVVLLRERLPAQAMAGLALGFAGVALLLRPTLSGDAWFAGLMGLASGFLAGWSYLHVRELGRQGEAEWRVVFYFALISTVGGVLLMCLERWHPVTLDNVGLLLGLGVSATLAQLAMTRAYKVGRKLAAANLSYLTVVFSSLIGALVWGDALSPASLLAMGLIVVSGMLASRR</sequence>
<feature type="domain" description="EamA" evidence="6">
    <location>
        <begin position="20"/>
        <end position="149"/>
    </location>
</feature>
<name>A0ABS7FC57_9NEIS</name>
<feature type="transmembrane region" description="Helical" evidence="5">
    <location>
        <begin position="249"/>
        <end position="268"/>
    </location>
</feature>
<dbReference type="InterPro" id="IPR037185">
    <property type="entry name" value="EmrE-like"/>
</dbReference>
<proteinExistence type="predicted"/>
<keyword evidence="4 5" id="KW-0472">Membrane</keyword>
<evidence type="ECO:0000313" key="8">
    <source>
        <dbReference type="Proteomes" id="UP000711178"/>
    </source>
</evidence>
<feature type="transmembrane region" description="Helical" evidence="5">
    <location>
        <begin position="188"/>
        <end position="207"/>
    </location>
</feature>
<dbReference type="Proteomes" id="UP000711178">
    <property type="component" value="Unassembled WGS sequence"/>
</dbReference>
<feature type="transmembrane region" description="Helical" evidence="5">
    <location>
        <begin position="157"/>
        <end position="176"/>
    </location>
</feature>
<comment type="subcellular location">
    <subcellularLocation>
        <location evidence="1">Membrane</location>
        <topology evidence="1">Multi-pass membrane protein</topology>
    </subcellularLocation>
</comment>
<dbReference type="PANTHER" id="PTHR22911:SF6">
    <property type="entry name" value="SOLUTE CARRIER FAMILY 35 MEMBER G1"/>
    <property type="match status" value="1"/>
</dbReference>
<evidence type="ECO:0000256" key="2">
    <source>
        <dbReference type="ARBA" id="ARBA00022692"/>
    </source>
</evidence>
<gene>
    <name evidence="7" type="ORF">KIF53_04580</name>
</gene>
<evidence type="ECO:0000313" key="7">
    <source>
        <dbReference type="EMBL" id="MBW8286899.1"/>
    </source>
</evidence>
<comment type="caution">
    <text evidence="7">The sequence shown here is derived from an EMBL/GenBank/DDBJ whole genome shotgun (WGS) entry which is preliminary data.</text>
</comment>
<dbReference type="SUPFAM" id="SSF103481">
    <property type="entry name" value="Multidrug resistance efflux transporter EmrE"/>
    <property type="match status" value="2"/>
</dbReference>
<evidence type="ECO:0000256" key="3">
    <source>
        <dbReference type="ARBA" id="ARBA00022989"/>
    </source>
</evidence>